<protein>
    <submittedName>
        <fullName evidence="2">Uncharacterized protein</fullName>
    </submittedName>
</protein>
<reference evidence="2 3" key="1">
    <citation type="submission" date="2019-10" db="EMBL/GenBank/DDBJ databases">
        <title>Draft Genome Assembly of Rhodococcus zopfii DSM44189.</title>
        <authorList>
            <person name="Sutton J.M."/>
            <person name="Akob D.M."/>
            <person name="Bushman T.J."/>
        </authorList>
    </citation>
    <scope>NUCLEOTIDE SEQUENCE [LARGE SCALE GENOMIC DNA]</scope>
    <source>
        <strain evidence="2 3">DSM 44189</strain>
    </source>
</reference>
<comment type="caution">
    <text evidence="2">The sequence shown here is derived from an EMBL/GenBank/DDBJ whole genome shotgun (WGS) entry which is preliminary data.</text>
</comment>
<dbReference type="Proteomes" id="UP001275440">
    <property type="component" value="Unassembled WGS sequence"/>
</dbReference>
<organism evidence="2 3">
    <name type="scientific">Rhodococcus zopfii</name>
    <dbReference type="NCBI Taxonomy" id="43772"/>
    <lineage>
        <taxon>Bacteria</taxon>
        <taxon>Bacillati</taxon>
        <taxon>Actinomycetota</taxon>
        <taxon>Actinomycetes</taxon>
        <taxon>Mycobacteriales</taxon>
        <taxon>Nocardiaceae</taxon>
        <taxon>Rhodococcus</taxon>
    </lineage>
</organism>
<evidence type="ECO:0000256" key="1">
    <source>
        <dbReference type="SAM" id="MobiDB-lite"/>
    </source>
</evidence>
<accession>A0ABU3WKQ9</accession>
<feature type="region of interest" description="Disordered" evidence="1">
    <location>
        <begin position="90"/>
        <end position="114"/>
    </location>
</feature>
<name>A0ABU3WKQ9_9NOCA</name>
<keyword evidence="3" id="KW-1185">Reference proteome</keyword>
<evidence type="ECO:0000313" key="2">
    <source>
        <dbReference type="EMBL" id="MDV2474352.1"/>
    </source>
</evidence>
<evidence type="ECO:0000313" key="3">
    <source>
        <dbReference type="Proteomes" id="UP001275440"/>
    </source>
</evidence>
<gene>
    <name evidence="2" type="ORF">F8M49_01115</name>
</gene>
<proteinExistence type="predicted"/>
<sequence>MAFEVRASHRLRSGGDLACEIYPDVFVSTRNRGVLSRLAGMAMQQPGDIVDALPDDAQEWFRVHGLEHAISWVGTVAGFQDEYWRKQHGGGRTFDRSPVGSMGPACPPRSRLNA</sequence>
<dbReference type="EMBL" id="WBMO01000001">
    <property type="protein sequence ID" value="MDV2474352.1"/>
    <property type="molecule type" value="Genomic_DNA"/>
</dbReference>